<dbReference type="InterPro" id="IPR044534">
    <property type="entry name" value="TTL1-4"/>
</dbReference>
<feature type="compositionally biased region" description="Low complexity" evidence="2">
    <location>
        <begin position="87"/>
        <end position="102"/>
    </location>
</feature>
<accession>A0A6I9RTR4</accession>
<evidence type="ECO:0000256" key="2">
    <source>
        <dbReference type="SAM" id="MobiDB-lite"/>
    </source>
</evidence>
<keyword evidence="3" id="KW-1185">Reference proteome</keyword>
<dbReference type="InterPro" id="IPR011990">
    <property type="entry name" value="TPR-like_helical_dom_sf"/>
</dbReference>
<feature type="region of interest" description="Disordered" evidence="2">
    <location>
        <begin position="86"/>
        <end position="148"/>
    </location>
</feature>
<dbReference type="SUPFAM" id="SSF52833">
    <property type="entry name" value="Thioredoxin-like"/>
    <property type="match status" value="1"/>
</dbReference>
<dbReference type="SMART" id="SM00028">
    <property type="entry name" value="TPR"/>
    <property type="match status" value="7"/>
</dbReference>
<dbReference type="Gene3D" id="3.40.30.10">
    <property type="entry name" value="Glutaredoxin"/>
    <property type="match status" value="1"/>
</dbReference>
<reference evidence="4" key="1">
    <citation type="submission" date="2025-08" db="UniProtKB">
        <authorList>
            <consortium name="RefSeq"/>
        </authorList>
    </citation>
    <scope>IDENTIFICATION</scope>
</reference>
<dbReference type="OrthoDB" id="2335338at2759"/>
<dbReference type="AlphaFoldDB" id="A0A6I9RTR4"/>
<dbReference type="InterPro" id="IPR019734">
    <property type="entry name" value="TPR_rpt"/>
</dbReference>
<keyword evidence="1" id="KW-0802">TPR repeat</keyword>
<gene>
    <name evidence="4" type="primary">LOC105052799</name>
</gene>
<sequence length="727" mass="79328">YPLQPWLRSTSPTNSQSLLCVVHAPQATTVNKAHPVLVQSAYASCTGNGKIFILAIKNKEMEDDPKKASSGCGLLVLYNNVFRRHNASSSPQQQQVPSANPPKLAHSNSKRQRPKPDNKPPNLPVPMSKAMAAAAPARSTKPLAGPARMQSLGLSGELDSMIHDHQRSKGSSALVRASSGNVMLYGNLGNIRAPGAVTPNCNVLDYLPRTSGERAFNGDGGKPGNKPSRFAGTAIEPGAAAAEAAPAPEVLCRALSRRLDPEELKEMGNEEYKEGRYAEAVALYDRAILMDPDKASYWSNKAAALMGMGQLLEAVGECKEAVRIDPSYARAHLRLGTLYLRLGVAEKAIHHYKLARKEASSNDIARAQALQTHLSKCNEARKLRDWQTVLKEIQSAVSAGADSAPQVIASKAEALLALQRHDEAITTLIDAPKFDCDASTKFFGASSNAYVLAVQAQVDMAAGRFEDAVAVSQRAARLDTSSREVSSVARKARAVASARSRGNDLFKASKFKEACVAYGEGFDHDPNNAILFCNRAACRSKLGQWEKAIEDCNAALIMRPSYTKARLRRAACNAKLEHWEASIQDYEALLREMPGDEEVSKALVEAQLQLKKQQGDDIKDPKHGDNLVQITTIDQFRQYTTSPGLSVALLFNQSDEASKRTIVFLEQCCKQYPIVNFLKVDLDENPYLEEYESCVPVLQIYKNGSHVKDIRGSDHDQLENSLKVFNS</sequence>
<evidence type="ECO:0000256" key="1">
    <source>
        <dbReference type="PROSITE-ProRule" id="PRU00339"/>
    </source>
</evidence>
<dbReference type="PANTHER" id="PTHR46050:SF7">
    <property type="entry name" value="TETRATRICOPEPTIDE REPEAT (TPR)-LIKE SUPERFAMILY PROTEIN"/>
    <property type="match status" value="1"/>
</dbReference>
<feature type="repeat" description="TPR" evidence="1">
    <location>
        <begin position="329"/>
        <end position="362"/>
    </location>
</feature>
<feature type="repeat" description="TPR" evidence="1">
    <location>
        <begin position="261"/>
        <end position="294"/>
    </location>
</feature>
<dbReference type="Pfam" id="PF13432">
    <property type="entry name" value="TPR_16"/>
    <property type="match status" value="2"/>
</dbReference>
<dbReference type="Proteomes" id="UP000504607">
    <property type="component" value="Chromosome 10"/>
</dbReference>
<evidence type="ECO:0000313" key="4">
    <source>
        <dbReference type="RefSeq" id="XP_010932026.2"/>
    </source>
</evidence>
<feature type="non-terminal residue" evidence="4">
    <location>
        <position position="1"/>
    </location>
</feature>
<dbReference type="SUPFAM" id="SSF48452">
    <property type="entry name" value="TPR-like"/>
    <property type="match status" value="2"/>
</dbReference>
<dbReference type="CDD" id="cd02947">
    <property type="entry name" value="TRX_family"/>
    <property type="match status" value="1"/>
</dbReference>
<evidence type="ECO:0000313" key="3">
    <source>
        <dbReference type="Proteomes" id="UP000504607"/>
    </source>
</evidence>
<dbReference type="KEGG" id="egu:105052799"/>
<dbReference type="InterPro" id="IPR036249">
    <property type="entry name" value="Thioredoxin-like_sf"/>
</dbReference>
<dbReference type="GO" id="GO:0005737">
    <property type="term" value="C:cytoplasm"/>
    <property type="evidence" value="ECO:0007669"/>
    <property type="project" value="TreeGrafter"/>
</dbReference>
<proteinExistence type="predicted"/>
<dbReference type="PANTHER" id="PTHR46050">
    <property type="entry name" value="TPR REPEAT-CONTAINING THIOREDOXIN"/>
    <property type="match status" value="1"/>
</dbReference>
<name>A0A6I9RTR4_ELAGV</name>
<dbReference type="RefSeq" id="XP_010932026.2">
    <property type="nucleotide sequence ID" value="XM_010933724.3"/>
</dbReference>
<dbReference type="InParanoid" id="A0A6I9RTR4"/>
<dbReference type="PROSITE" id="PS50005">
    <property type="entry name" value="TPR"/>
    <property type="match status" value="2"/>
</dbReference>
<organism evidence="3 4">
    <name type="scientific">Elaeis guineensis var. tenera</name>
    <name type="common">Oil palm</name>
    <dbReference type="NCBI Taxonomy" id="51953"/>
    <lineage>
        <taxon>Eukaryota</taxon>
        <taxon>Viridiplantae</taxon>
        <taxon>Streptophyta</taxon>
        <taxon>Embryophyta</taxon>
        <taxon>Tracheophyta</taxon>
        <taxon>Spermatophyta</taxon>
        <taxon>Magnoliopsida</taxon>
        <taxon>Liliopsida</taxon>
        <taxon>Arecaceae</taxon>
        <taxon>Arecoideae</taxon>
        <taxon>Cocoseae</taxon>
        <taxon>Elaeidinae</taxon>
        <taxon>Elaeis</taxon>
    </lineage>
</organism>
<dbReference type="Gene3D" id="1.25.40.10">
    <property type="entry name" value="Tetratricopeptide repeat domain"/>
    <property type="match status" value="1"/>
</dbReference>
<protein>
    <submittedName>
        <fullName evidence="4">TPR repeat-containing thioredoxin TTL4</fullName>
    </submittedName>
</protein>